<dbReference type="HAMAP" id="MF_01208">
    <property type="entry name" value="PyrE"/>
    <property type="match status" value="1"/>
</dbReference>
<comment type="pathway">
    <text evidence="1 6">Pyrimidine metabolism; UMP biosynthesis via de novo pathway; UMP from orotate: step 1/2.</text>
</comment>
<evidence type="ECO:0000256" key="2">
    <source>
        <dbReference type="ARBA" id="ARBA00011971"/>
    </source>
</evidence>
<dbReference type="EC" id="2.4.2.10" evidence="2 6"/>
<dbReference type="Proteomes" id="UP001060771">
    <property type="component" value="Chromosome"/>
</dbReference>
<dbReference type="UniPathway" id="UPA00070">
    <property type="reaction ID" value="UER00119"/>
</dbReference>
<comment type="cofactor">
    <cofactor evidence="6">
        <name>Mg(2+)</name>
        <dbReference type="ChEBI" id="CHEBI:18420"/>
    </cofactor>
</comment>
<name>A0A830DYT8_9CREN</name>
<reference evidence="9" key="1">
    <citation type="journal article" date="2014" name="Int. J. Syst. Evol. Microbiol.">
        <title>Complete genome sequence of Corynebacterium casei LMG S-19264T (=DSM 44701T), isolated from a smear-ripened cheese.</title>
        <authorList>
            <consortium name="US DOE Joint Genome Institute (JGI-PGF)"/>
            <person name="Walter F."/>
            <person name="Albersmeier A."/>
            <person name="Kalinowski J."/>
            <person name="Ruckert C."/>
        </authorList>
    </citation>
    <scope>NUCLEOTIDE SEQUENCE</scope>
    <source>
        <strain evidence="9">JCM 11219</strain>
    </source>
</reference>
<dbReference type="InterPro" id="IPR000836">
    <property type="entry name" value="PRTase_dom"/>
</dbReference>
<dbReference type="InterPro" id="IPR023031">
    <property type="entry name" value="OPRT"/>
</dbReference>
<accession>A0A830DYT8</accession>
<dbReference type="GO" id="GO:0004588">
    <property type="term" value="F:orotate phosphoribosyltransferase activity"/>
    <property type="evidence" value="ECO:0007669"/>
    <property type="project" value="UniProtKB-UniRule"/>
</dbReference>
<dbReference type="EMBL" id="AP026830">
    <property type="protein sequence ID" value="BDR91842.1"/>
    <property type="molecule type" value="Genomic_DNA"/>
</dbReference>
<evidence type="ECO:0000313" key="8">
    <source>
        <dbReference type="EMBL" id="BDR91842.1"/>
    </source>
</evidence>
<keyword evidence="11" id="KW-1185">Reference proteome</keyword>
<dbReference type="GO" id="GO:0000287">
    <property type="term" value="F:magnesium ion binding"/>
    <property type="evidence" value="ECO:0007669"/>
    <property type="project" value="UniProtKB-UniRule"/>
</dbReference>
<feature type="binding site" evidence="6">
    <location>
        <position position="120"/>
    </location>
    <ligand>
        <name>orotate</name>
        <dbReference type="ChEBI" id="CHEBI:30839"/>
    </ligand>
</feature>
<organism evidence="9 10">
    <name type="scientific">Vulcanisaeta souniana JCM 11219</name>
    <dbReference type="NCBI Taxonomy" id="1293586"/>
    <lineage>
        <taxon>Archaea</taxon>
        <taxon>Thermoproteota</taxon>
        <taxon>Thermoprotei</taxon>
        <taxon>Thermoproteales</taxon>
        <taxon>Thermoproteaceae</taxon>
        <taxon>Vulcanisaeta</taxon>
    </lineage>
</organism>
<evidence type="ECO:0000256" key="3">
    <source>
        <dbReference type="ARBA" id="ARBA00022676"/>
    </source>
</evidence>
<dbReference type="GO" id="GO:0044205">
    <property type="term" value="P:'de novo' UMP biosynthetic process"/>
    <property type="evidence" value="ECO:0007669"/>
    <property type="project" value="UniProtKB-UniRule"/>
</dbReference>
<sequence length="203" mass="22253">MLDEGLILDLYGIGAIRFGRFRLTSGIESPFYIDLRLAITYPSVYKRMVKSMAEALSGLNTDIIAGIETASIPWASMIAYELNKGLVYVRKETKEHGTAKLVEGDLRQGMRVVVIDDVVTTGSSIIRAIKAIRGQGGDVIAAAVFIDREQGGLEAIRREGINVVSLARVTEVIDFLVNRGLISDDLRNSIIDYLVKMRGTTST</sequence>
<dbReference type="CDD" id="cd06223">
    <property type="entry name" value="PRTases_typeI"/>
    <property type="match status" value="1"/>
</dbReference>
<evidence type="ECO:0000259" key="7">
    <source>
        <dbReference type="Pfam" id="PF00156"/>
    </source>
</evidence>
<feature type="binding site" evidence="6">
    <location>
        <position position="148"/>
    </location>
    <ligand>
        <name>orotate</name>
        <dbReference type="ChEBI" id="CHEBI:30839"/>
    </ligand>
</feature>
<protein>
    <recommendedName>
        <fullName evidence="2 6">Orotate phosphoribosyltransferase</fullName>
        <shortName evidence="6">OPRT</shortName>
        <shortName evidence="6">OPRTase</shortName>
        <ecNumber evidence="2 6">2.4.2.10</ecNumber>
    </recommendedName>
</protein>
<reference evidence="9" key="2">
    <citation type="submission" date="2020-09" db="EMBL/GenBank/DDBJ databases">
        <authorList>
            <person name="Sun Q."/>
            <person name="Ohkuma M."/>
        </authorList>
    </citation>
    <scope>NUCLEOTIDE SEQUENCE</scope>
    <source>
        <strain evidence="9">JCM 11219</strain>
    </source>
</reference>
<evidence type="ECO:0000256" key="6">
    <source>
        <dbReference type="HAMAP-Rule" id="MF_01208"/>
    </source>
</evidence>
<gene>
    <name evidence="6" type="primary">pyrE</name>
    <name evidence="9" type="ORF">GCM10007112_03630</name>
    <name evidence="8" type="ORF">Vsou_09350</name>
</gene>
<dbReference type="AlphaFoldDB" id="A0A830DYT8"/>
<reference evidence="11" key="3">
    <citation type="submission" date="2022-09" db="EMBL/GenBank/DDBJ databases">
        <title>Complete genome sequence of Vulcanisaeta souniana.</title>
        <authorList>
            <person name="Kato S."/>
            <person name="Itoh T."/>
            <person name="Ohkuma M."/>
        </authorList>
    </citation>
    <scope>NUCLEOTIDE SEQUENCE [LARGE SCALE GENOMIC DNA]</scope>
    <source>
        <strain evidence="11">JCM 11219</strain>
    </source>
</reference>
<evidence type="ECO:0000313" key="9">
    <source>
        <dbReference type="EMBL" id="GGI69930.1"/>
    </source>
</evidence>
<dbReference type="NCBIfam" id="TIGR00336">
    <property type="entry name" value="pyrE"/>
    <property type="match status" value="1"/>
</dbReference>
<feature type="binding site" evidence="6">
    <location>
        <position position="90"/>
    </location>
    <ligand>
        <name>5-phospho-alpha-D-ribose 1-diphosphate</name>
        <dbReference type="ChEBI" id="CHEBI:58017"/>
        <note>ligand shared between dimeric partners</note>
    </ligand>
</feature>
<feature type="binding site" description="in other chain" evidence="6">
    <location>
        <begin position="116"/>
        <end position="124"/>
    </location>
    <ligand>
        <name>5-phospho-alpha-D-ribose 1-diphosphate</name>
        <dbReference type="ChEBI" id="CHEBI:58017"/>
        <note>ligand shared between dimeric partners</note>
    </ligand>
</feature>
<feature type="binding site" evidence="6">
    <location>
        <position position="94"/>
    </location>
    <ligand>
        <name>5-phospho-alpha-D-ribose 1-diphosphate</name>
        <dbReference type="ChEBI" id="CHEBI:58017"/>
        <note>ligand shared between dimeric partners</note>
    </ligand>
</feature>
<evidence type="ECO:0000313" key="10">
    <source>
        <dbReference type="Proteomes" id="UP000657075"/>
    </source>
</evidence>
<dbReference type="InterPro" id="IPR004467">
    <property type="entry name" value="Or_phspho_trans_dom"/>
</dbReference>
<dbReference type="SUPFAM" id="SSF53271">
    <property type="entry name" value="PRTase-like"/>
    <property type="match status" value="1"/>
</dbReference>
<reference evidence="8" key="4">
    <citation type="journal article" date="2023" name="Microbiol. Resour. Announc.">
        <title>Complete Genome Sequence of Vulcanisaeta souniana Strain IC-059, a Hyperthermophilic Archaeon Isolated from Hot Spring Water in Japan.</title>
        <authorList>
            <person name="Kato S."/>
            <person name="Itoh T."/>
            <person name="Wu L."/>
            <person name="Ma J."/>
            <person name="Ohkuma M."/>
        </authorList>
    </citation>
    <scope>NUCLEOTIDE SEQUENCE</scope>
    <source>
        <strain evidence="8">JCM 11219</strain>
    </source>
</reference>
<keyword evidence="5 6" id="KW-0665">Pyrimidine biosynthesis</keyword>
<dbReference type="OrthoDB" id="9089at2157"/>
<evidence type="ECO:0000256" key="4">
    <source>
        <dbReference type="ARBA" id="ARBA00022679"/>
    </source>
</evidence>
<feature type="binding site" evidence="6">
    <location>
        <position position="96"/>
    </location>
    <ligand>
        <name>5-phospho-alpha-D-ribose 1-diphosphate</name>
        <dbReference type="ChEBI" id="CHEBI:58017"/>
        <note>ligand shared between dimeric partners</note>
    </ligand>
</feature>
<comment type="catalytic activity">
    <reaction evidence="6">
        <text>orotidine 5'-phosphate + diphosphate = orotate + 5-phospho-alpha-D-ribose 1-diphosphate</text>
        <dbReference type="Rhea" id="RHEA:10380"/>
        <dbReference type="ChEBI" id="CHEBI:30839"/>
        <dbReference type="ChEBI" id="CHEBI:33019"/>
        <dbReference type="ChEBI" id="CHEBI:57538"/>
        <dbReference type="ChEBI" id="CHEBI:58017"/>
        <dbReference type="EC" id="2.4.2.10"/>
    </reaction>
</comment>
<feature type="domain" description="Phosphoribosyltransferase" evidence="7">
    <location>
        <begin position="58"/>
        <end position="153"/>
    </location>
</feature>
<dbReference type="InterPro" id="IPR029057">
    <property type="entry name" value="PRTase-like"/>
</dbReference>
<dbReference type="Proteomes" id="UP000657075">
    <property type="component" value="Unassembled WGS sequence"/>
</dbReference>
<evidence type="ECO:0000256" key="1">
    <source>
        <dbReference type="ARBA" id="ARBA00004889"/>
    </source>
</evidence>
<dbReference type="Gene3D" id="3.40.50.2020">
    <property type="match status" value="1"/>
</dbReference>
<keyword evidence="3 6" id="KW-0328">Glycosyltransferase</keyword>
<evidence type="ECO:0000256" key="5">
    <source>
        <dbReference type="ARBA" id="ARBA00022975"/>
    </source>
</evidence>
<dbReference type="EMBL" id="BMNM01000001">
    <property type="protein sequence ID" value="GGI69930.1"/>
    <property type="molecule type" value="Genomic_DNA"/>
</dbReference>
<evidence type="ECO:0000313" key="11">
    <source>
        <dbReference type="Proteomes" id="UP001060771"/>
    </source>
</evidence>
<feature type="binding site" description="in other chain" evidence="6">
    <location>
        <position position="91"/>
    </location>
    <ligand>
        <name>5-phospho-alpha-D-ribose 1-diphosphate</name>
        <dbReference type="ChEBI" id="CHEBI:58017"/>
        <note>ligand shared between dimeric partners</note>
    </ligand>
</feature>
<comment type="subunit">
    <text evidence="6">Homodimer.</text>
</comment>
<keyword evidence="4 6" id="KW-0808">Transferase</keyword>
<dbReference type="PANTHER" id="PTHR19278">
    <property type="entry name" value="OROTATE PHOSPHORIBOSYLTRANSFERASE"/>
    <property type="match status" value="1"/>
</dbReference>
<comment type="similarity">
    <text evidence="6">Belongs to the purine/pyrimidine phosphoribosyltransferase family. PyrE subfamily.</text>
</comment>
<comment type="function">
    <text evidence="6">Catalyzes the transfer of a ribosyl phosphate group from 5-phosphoribose 1-diphosphate to orotate, leading to the formation of orotidine monophosphate (OMP).</text>
</comment>
<dbReference type="PANTHER" id="PTHR19278:SF9">
    <property type="entry name" value="URIDINE 5'-MONOPHOSPHATE SYNTHASE"/>
    <property type="match status" value="1"/>
</dbReference>
<keyword evidence="6" id="KW-0460">Magnesium</keyword>
<proteinExistence type="inferred from homology"/>
<dbReference type="GeneID" id="76206485"/>
<dbReference type="RefSeq" id="WP_188602436.1">
    <property type="nucleotide sequence ID" value="NZ_AP026830.1"/>
</dbReference>
<dbReference type="Pfam" id="PF00156">
    <property type="entry name" value="Pribosyltran"/>
    <property type="match status" value="1"/>
</dbReference>
<dbReference type="GO" id="GO:0019856">
    <property type="term" value="P:pyrimidine nucleobase biosynthetic process"/>
    <property type="evidence" value="ECO:0007669"/>
    <property type="project" value="TreeGrafter"/>
</dbReference>